<name>A0ACB0ESJ1_RANTA</name>
<dbReference type="EMBL" id="OX596109">
    <property type="protein sequence ID" value="CAI9703543.1"/>
    <property type="molecule type" value="Genomic_DNA"/>
</dbReference>
<gene>
    <name evidence="1" type="ORF">MRATA1EN3_LOCUS14756</name>
</gene>
<protein>
    <submittedName>
        <fullName evidence="1">Uncharacterized protein</fullName>
    </submittedName>
</protein>
<accession>A0ACB0ESJ1</accession>
<evidence type="ECO:0000313" key="2">
    <source>
        <dbReference type="Proteomes" id="UP001162501"/>
    </source>
</evidence>
<dbReference type="Proteomes" id="UP001162501">
    <property type="component" value="Chromosome 25"/>
</dbReference>
<reference evidence="1" key="1">
    <citation type="submission" date="2023-05" db="EMBL/GenBank/DDBJ databases">
        <authorList>
            <consortium name="ELIXIR-Norway"/>
        </authorList>
    </citation>
    <scope>NUCLEOTIDE SEQUENCE</scope>
</reference>
<organism evidence="1 2">
    <name type="scientific">Rangifer tarandus platyrhynchus</name>
    <name type="common">Svalbard reindeer</name>
    <dbReference type="NCBI Taxonomy" id="3082113"/>
    <lineage>
        <taxon>Eukaryota</taxon>
        <taxon>Metazoa</taxon>
        <taxon>Chordata</taxon>
        <taxon>Craniata</taxon>
        <taxon>Vertebrata</taxon>
        <taxon>Euteleostomi</taxon>
        <taxon>Mammalia</taxon>
        <taxon>Eutheria</taxon>
        <taxon>Laurasiatheria</taxon>
        <taxon>Artiodactyla</taxon>
        <taxon>Ruminantia</taxon>
        <taxon>Pecora</taxon>
        <taxon>Cervidae</taxon>
        <taxon>Odocoileinae</taxon>
        <taxon>Rangifer</taxon>
    </lineage>
</organism>
<proteinExistence type="predicted"/>
<sequence>MMRPFWALGVRGSEAEDPKLPKAGRKACVGPETNAANPGSHSTPNQTHAAFFFFFFCGLSALLCVGSPERPPSPQCDPRENRKAGIGAGPGQARAGGRGLAGGGQTRERSEPAPTFSLRPAGERSRALRPGSRGPRGPGAGSLRGGGDGGAPRGWEAKSSFGGRSVESKARFRDEPQGLGGGRGLQTSRERASEGASRRRRLVKRVCAVREGGVQS</sequence>
<evidence type="ECO:0000313" key="1">
    <source>
        <dbReference type="EMBL" id="CAI9703543.1"/>
    </source>
</evidence>